<dbReference type="STRING" id="1121391.SAMN02745206_01552"/>
<evidence type="ECO:0000313" key="1">
    <source>
        <dbReference type="EMBL" id="SHF22101.1"/>
    </source>
</evidence>
<dbReference type="EMBL" id="FQVB01000013">
    <property type="protein sequence ID" value="SHF22101.1"/>
    <property type="molecule type" value="Genomic_DNA"/>
</dbReference>
<protein>
    <submittedName>
        <fullName evidence="1">DNA-binding transcriptional regulator, MerR family</fullName>
    </submittedName>
</protein>
<accession>A0A1M4ZVS4</accession>
<dbReference type="RefSeq" id="WP_218588396.1">
    <property type="nucleotide sequence ID" value="NZ_FQVB01000013.1"/>
</dbReference>
<evidence type="ECO:0000313" key="2">
    <source>
        <dbReference type="Proteomes" id="UP000184076"/>
    </source>
</evidence>
<name>A0A1M4ZVS4_9BACT</name>
<gene>
    <name evidence="1" type="ORF">SAMN02745206_01552</name>
</gene>
<reference evidence="2" key="1">
    <citation type="submission" date="2016-11" db="EMBL/GenBank/DDBJ databases">
        <authorList>
            <person name="Varghese N."/>
            <person name="Submissions S."/>
        </authorList>
    </citation>
    <scope>NUCLEOTIDE SEQUENCE [LARGE SCALE GENOMIC DNA]</scope>
    <source>
        <strain evidence="2">DSM 9756</strain>
    </source>
</reference>
<dbReference type="Pfam" id="PF13591">
    <property type="entry name" value="MerR_2"/>
    <property type="match status" value="1"/>
</dbReference>
<dbReference type="SUPFAM" id="SSF46955">
    <property type="entry name" value="Putative DNA-binding domain"/>
    <property type="match status" value="1"/>
</dbReference>
<dbReference type="Gene3D" id="1.10.1660.10">
    <property type="match status" value="1"/>
</dbReference>
<dbReference type="Proteomes" id="UP000184076">
    <property type="component" value="Unassembled WGS sequence"/>
</dbReference>
<sequence length="110" mass="12788">MQRTRFYMVRMAEYPRQTDVLSLTELASASGVHPDLLRRFVHLGLLDPIDDTGLEDLFFEASAVYVVRKILRLRRDLGINYAGIGVVLELMNRVEQLEARVRQLERQLWG</sequence>
<dbReference type="GO" id="GO:0003677">
    <property type="term" value="F:DNA binding"/>
    <property type="evidence" value="ECO:0007669"/>
    <property type="project" value="UniProtKB-KW"/>
</dbReference>
<proteinExistence type="predicted"/>
<keyword evidence="1" id="KW-0238">DNA-binding</keyword>
<dbReference type="AlphaFoldDB" id="A0A1M4ZVS4"/>
<dbReference type="InterPro" id="IPR009061">
    <property type="entry name" value="DNA-bd_dom_put_sf"/>
</dbReference>
<keyword evidence="2" id="KW-1185">Reference proteome</keyword>
<organism evidence="1 2">
    <name type="scientific">Desulfacinum infernum DSM 9756</name>
    <dbReference type="NCBI Taxonomy" id="1121391"/>
    <lineage>
        <taxon>Bacteria</taxon>
        <taxon>Pseudomonadati</taxon>
        <taxon>Thermodesulfobacteriota</taxon>
        <taxon>Syntrophobacteria</taxon>
        <taxon>Syntrophobacterales</taxon>
        <taxon>Syntrophobacteraceae</taxon>
        <taxon>Desulfacinum</taxon>
    </lineage>
</organism>